<accession>A0A3N4JVX3</accession>
<dbReference type="EMBL" id="ML120368">
    <property type="protein sequence ID" value="RPB02347.1"/>
    <property type="molecule type" value="Genomic_DNA"/>
</dbReference>
<dbReference type="Proteomes" id="UP000276215">
    <property type="component" value="Unassembled WGS sequence"/>
</dbReference>
<feature type="chain" id="PRO_5018311340" evidence="1">
    <location>
        <begin position="24"/>
        <end position="77"/>
    </location>
</feature>
<evidence type="ECO:0000256" key="1">
    <source>
        <dbReference type="SAM" id="SignalP"/>
    </source>
</evidence>
<sequence>MSVNYRTVLSLSLSLSLFKILRPAFPSSNHWYANPLTRLPKRRLLPSLIPCSRLRLPYPTAYHNPEPQINLGEQIPS</sequence>
<proteinExistence type="predicted"/>
<keyword evidence="3" id="KW-1185">Reference proteome</keyword>
<reference evidence="2 3" key="1">
    <citation type="journal article" date="2018" name="Nat. Ecol. Evol.">
        <title>Pezizomycetes genomes reveal the molecular basis of ectomycorrhizal truffle lifestyle.</title>
        <authorList>
            <person name="Murat C."/>
            <person name="Payen T."/>
            <person name="Noel B."/>
            <person name="Kuo A."/>
            <person name="Morin E."/>
            <person name="Chen J."/>
            <person name="Kohler A."/>
            <person name="Krizsan K."/>
            <person name="Balestrini R."/>
            <person name="Da Silva C."/>
            <person name="Montanini B."/>
            <person name="Hainaut M."/>
            <person name="Levati E."/>
            <person name="Barry K.W."/>
            <person name="Belfiori B."/>
            <person name="Cichocki N."/>
            <person name="Clum A."/>
            <person name="Dockter R.B."/>
            <person name="Fauchery L."/>
            <person name="Guy J."/>
            <person name="Iotti M."/>
            <person name="Le Tacon F."/>
            <person name="Lindquist E.A."/>
            <person name="Lipzen A."/>
            <person name="Malagnac F."/>
            <person name="Mello A."/>
            <person name="Molinier V."/>
            <person name="Miyauchi S."/>
            <person name="Poulain J."/>
            <person name="Riccioni C."/>
            <person name="Rubini A."/>
            <person name="Sitrit Y."/>
            <person name="Splivallo R."/>
            <person name="Traeger S."/>
            <person name="Wang M."/>
            <person name="Zifcakova L."/>
            <person name="Wipf D."/>
            <person name="Zambonelli A."/>
            <person name="Paolocci F."/>
            <person name="Nowrousian M."/>
            <person name="Ottonello S."/>
            <person name="Baldrian P."/>
            <person name="Spatafora J.W."/>
            <person name="Henrissat B."/>
            <person name="Nagy L.G."/>
            <person name="Aury J.M."/>
            <person name="Wincker P."/>
            <person name="Grigoriev I.V."/>
            <person name="Bonfante P."/>
            <person name="Martin F.M."/>
        </authorList>
    </citation>
    <scope>NUCLEOTIDE SEQUENCE [LARGE SCALE GENOMIC DNA]</scope>
    <source>
        <strain evidence="2 3">120613-1</strain>
    </source>
</reference>
<protein>
    <submittedName>
        <fullName evidence="2">Uncharacterized protein</fullName>
    </submittedName>
</protein>
<organism evidence="2 3">
    <name type="scientific">Choiromyces venosus 120613-1</name>
    <dbReference type="NCBI Taxonomy" id="1336337"/>
    <lineage>
        <taxon>Eukaryota</taxon>
        <taxon>Fungi</taxon>
        <taxon>Dikarya</taxon>
        <taxon>Ascomycota</taxon>
        <taxon>Pezizomycotina</taxon>
        <taxon>Pezizomycetes</taxon>
        <taxon>Pezizales</taxon>
        <taxon>Tuberaceae</taxon>
        <taxon>Choiromyces</taxon>
    </lineage>
</organism>
<evidence type="ECO:0000313" key="3">
    <source>
        <dbReference type="Proteomes" id="UP000276215"/>
    </source>
</evidence>
<feature type="signal peptide" evidence="1">
    <location>
        <begin position="1"/>
        <end position="23"/>
    </location>
</feature>
<dbReference type="AlphaFoldDB" id="A0A3N4JVX3"/>
<keyword evidence="1" id="KW-0732">Signal</keyword>
<gene>
    <name evidence="2" type="ORF">L873DRAFT_1802280</name>
</gene>
<name>A0A3N4JVX3_9PEZI</name>
<evidence type="ECO:0000313" key="2">
    <source>
        <dbReference type="EMBL" id="RPB02347.1"/>
    </source>
</evidence>